<feature type="domain" description="Cyanobacterial TRADD-N associated 2 transmembrane" evidence="3">
    <location>
        <begin position="204"/>
        <end position="273"/>
    </location>
</feature>
<keyword evidence="2" id="KW-0812">Transmembrane</keyword>
<evidence type="ECO:0000256" key="2">
    <source>
        <dbReference type="SAM" id="Phobius"/>
    </source>
</evidence>
<accession>A0ABP6NWV3</accession>
<feature type="region of interest" description="Disordered" evidence="1">
    <location>
        <begin position="324"/>
        <end position="350"/>
    </location>
</feature>
<sequence>MTDTKQHPGRGETRSAGQSGGEPEETPGSRVSTGRSRGARFWALFRDPSDITYEEMTPEKQSEPRIDLWVNSPEREWYIQRLGLAHRLLYFVGFIGLLAWVLASPTVRTPDSLWWAAILGAVAVVTTCFCAIPYLAGRGAYRDRRRQTAAFRADEALFRLEPGRRNPASPDPHKTSPNSAEDLPLAALFTLNRRQLDAYQELTQRQQRSAFRLTQVTSIVGLLVLITGVVLAFLDVPAVNKYVAGGLAGLGALLSAFLSNTFYQAHRAADRQLNWYYREPHSLGKLLIAERISAAMGCDEATRSSHATAMITELLRWTLPDDAADARSDGAAPPTTPGGASPTAPGGAPG</sequence>
<feature type="transmembrane region" description="Helical" evidence="2">
    <location>
        <begin position="242"/>
        <end position="263"/>
    </location>
</feature>
<feature type="transmembrane region" description="Helical" evidence="2">
    <location>
        <begin position="113"/>
        <end position="136"/>
    </location>
</feature>
<keyword evidence="5" id="KW-1185">Reference proteome</keyword>
<protein>
    <recommendedName>
        <fullName evidence="3">Cyanobacterial TRADD-N associated 2 transmembrane domain-containing protein</fullName>
    </recommendedName>
</protein>
<feature type="compositionally biased region" description="Low complexity" evidence="1">
    <location>
        <begin position="329"/>
        <end position="350"/>
    </location>
</feature>
<name>A0ABP6NWV3_9ACTN</name>
<evidence type="ECO:0000256" key="1">
    <source>
        <dbReference type="SAM" id="MobiDB-lite"/>
    </source>
</evidence>
<organism evidence="4 5">
    <name type="scientific">Blastococcus jejuensis</name>
    <dbReference type="NCBI Taxonomy" id="351224"/>
    <lineage>
        <taxon>Bacteria</taxon>
        <taxon>Bacillati</taxon>
        <taxon>Actinomycetota</taxon>
        <taxon>Actinomycetes</taxon>
        <taxon>Geodermatophilales</taxon>
        <taxon>Geodermatophilaceae</taxon>
        <taxon>Blastococcus</taxon>
    </lineage>
</organism>
<evidence type="ECO:0000259" key="3">
    <source>
        <dbReference type="Pfam" id="PF20712"/>
    </source>
</evidence>
<comment type="caution">
    <text evidence="4">The sequence shown here is derived from an EMBL/GenBank/DDBJ whole genome shotgun (WGS) entry which is preliminary data.</text>
</comment>
<feature type="transmembrane region" description="Helical" evidence="2">
    <location>
        <begin position="88"/>
        <end position="107"/>
    </location>
</feature>
<dbReference type="Pfam" id="PF20712">
    <property type="entry name" value="CyanoTRADDas_TM"/>
    <property type="match status" value="1"/>
</dbReference>
<evidence type="ECO:0000313" key="4">
    <source>
        <dbReference type="EMBL" id="GAA3159550.1"/>
    </source>
</evidence>
<dbReference type="Proteomes" id="UP001499924">
    <property type="component" value="Unassembled WGS sequence"/>
</dbReference>
<keyword evidence="2" id="KW-0472">Membrane</keyword>
<evidence type="ECO:0000313" key="5">
    <source>
        <dbReference type="Proteomes" id="UP001499924"/>
    </source>
</evidence>
<feature type="compositionally biased region" description="Basic and acidic residues" evidence="1">
    <location>
        <begin position="1"/>
        <end position="13"/>
    </location>
</feature>
<proteinExistence type="predicted"/>
<dbReference type="EMBL" id="BAAAVV010000002">
    <property type="protein sequence ID" value="GAA3159550.1"/>
    <property type="molecule type" value="Genomic_DNA"/>
</dbReference>
<reference evidence="5" key="1">
    <citation type="journal article" date="2019" name="Int. J. Syst. Evol. Microbiol.">
        <title>The Global Catalogue of Microorganisms (GCM) 10K type strain sequencing project: providing services to taxonomists for standard genome sequencing and annotation.</title>
        <authorList>
            <consortium name="The Broad Institute Genomics Platform"/>
            <consortium name="The Broad Institute Genome Sequencing Center for Infectious Disease"/>
            <person name="Wu L."/>
            <person name="Ma J."/>
        </authorList>
    </citation>
    <scope>NUCLEOTIDE SEQUENCE [LARGE SCALE GENOMIC DNA]</scope>
    <source>
        <strain evidence="5">JCM 15614</strain>
    </source>
</reference>
<gene>
    <name evidence="4" type="ORF">GCM10010531_08690</name>
</gene>
<dbReference type="InterPro" id="IPR048567">
    <property type="entry name" value="CyanoTRADDas_TM"/>
</dbReference>
<feature type="region of interest" description="Disordered" evidence="1">
    <location>
        <begin position="1"/>
        <end position="36"/>
    </location>
</feature>
<feature type="transmembrane region" description="Helical" evidence="2">
    <location>
        <begin position="213"/>
        <end position="236"/>
    </location>
</feature>
<keyword evidence="2" id="KW-1133">Transmembrane helix</keyword>